<reference evidence="9" key="2">
    <citation type="submission" date="2015-02" db="UniProtKB">
        <authorList>
            <consortium name="EnsemblMetazoa"/>
        </authorList>
    </citation>
    <scope>IDENTIFICATION</scope>
</reference>
<comment type="similarity">
    <text evidence="2">Belongs to the sulfatase family.</text>
</comment>
<evidence type="ECO:0000256" key="1">
    <source>
        <dbReference type="ARBA" id="ARBA00001913"/>
    </source>
</evidence>
<evidence type="ECO:0000313" key="10">
    <source>
        <dbReference type="Proteomes" id="UP000014500"/>
    </source>
</evidence>
<dbReference type="CDD" id="cd16147">
    <property type="entry name" value="G6S"/>
    <property type="match status" value="1"/>
</dbReference>
<dbReference type="Proteomes" id="UP000014500">
    <property type="component" value="Unassembled WGS sequence"/>
</dbReference>
<comment type="cofactor">
    <cofactor evidence="1">
        <name>Ca(2+)</name>
        <dbReference type="ChEBI" id="CHEBI:29108"/>
    </cofactor>
</comment>
<dbReference type="GO" id="GO:0008449">
    <property type="term" value="F:N-acetylglucosamine-6-sulfatase activity"/>
    <property type="evidence" value="ECO:0007669"/>
    <property type="project" value="InterPro"/>
</dbReference>
<dbReference type="GO" id="GO:0005539">
    <property type="term" value="F:glycosaminoglycan binding"/>
    <property type="evidence" value="ECO:0007669"/>
    <property type="project" value="TreeGrafter"/>
</dbReference>
<dbReference type="EMBL" id="JH430488">
    <property type="status" value="NOT_ANNOTATED_CDS"/>
    <property type="molecule type" value="Genomic_DNA"/>
</dbReference>
<dbReference type="InterPro" id="IPR024607">
    <property type="entry name" value="Sulfatase_CS"/>
</dbReference>
<reference evidence="10" key="1">
    <citation type="submission" date="2011-05" db="EMBL/GenBank/DDBJ databases">
        <authorList>
            <person name="Richards S.R."/>
            <person name="Qu J."/>
            <person name="Jiang H."/>
            <person name="Jhangiani S.N."/>
            <person name="Agravi P."/>
            <person name="Goodspeed R."/>
            <person name="Gross S."/>
            <person name="Mandapat C."/>
            <person name="Jackson L."/>
            <person name="Mathew T."/>
            <person name="Pu L."/>
            <person name="Thornton R."/>
            <person name="Saada N."/>
            <person name="Wilczek-Boney K.B."/>
            <person name="Lee S."/>
            <person name="Kovar C."/>
            <person name="Wu Y."/>
            <person name="Scherer S.E."/>
            <person name="Worley K.C."/>
            <person name="Muzny D.M."/>
            <person name="Gibbs R."/>
        </authorList>
    </citation>
    <scope>NUCLEOTIDE SEQUENCE</scope>
    <source>
        <strain evidence="10">Brora</strain>
    </source>
</reference>
<keyword evidence="10" id="KW-1185">Reference proteome</keyword>
<evidence type="ECO:0000259" key="8">
    <source>
        <dbReference type="Pfam" id="PF00884"/>
    </source>
</evidence>
<sequence length="534" mass="60914">MGSFTILLCLQFLILLNVAIINCKPNILFILSDDQDVTIGGLKPMAKTKKLITEKGLTFTNAFASTPICCPSRSSILTGLYLHNHGVVNNSLHNCSSSLWQNGPELRTYATYVKKQNYMTFYAGKYLNQYGFIKAGGVKHIPAGWDHWYGLVGNSRYYNYTLSVNGKAETHGDHPRRDYLTDVINRRATKFLDRYNPETDKPFLMVLATPACHSPFTPSPKYKNAFPNVKAPRTKNFNITSHDKHWLLRQTHPLKDFVVDKIDDIYRNRWRTLLSVDDMVENMINLLEKKDIINNTYIFYSSDHGYHLGQFSLPMDKRQLYEMDVRIPLMVRGPGIPINKTSKSPIVSIDFAPTFIELAGGQPEKMDGISMVPLLHSDSNFRKDWKRDFLIEYVGEGKNTPVPGCPTLAQGGVNNCFPDCICEDAFNNTYSCIRTLSQSGTNKIYCEFKDNEHFVEMYNMKVDPMQLKNLAICSKEKKSCLNKFHKNPNDEVEKSSRHDKITKARNYAIVTSFIYPIHLTWGIQTVTSATEPCQ</sequence>
<dbReference type="PROSITE" id="PS00523">
    <property type="entry name" value="SULFATASE_1"/>
    <property type="match status" value="1"/>
</dbReference>
<feature type="signal peptide" evidence="7">
    <location>
        <begin position="1"/>
        <end position="23"/>
    </location>
</feature>
<evidence type="ECO:0000313" key="9">
    <source>
        <dbReference type="EnsemblMetazoa" id="SMAR015295-PA"/>
    </source>
</evidence>
<evidence type="ECO:0000256" key="3">
    <source>
        <dbReference type="ARBA" id="ARBA00022729"/>
    </source>
</evidence>
<feature type="chain" id="PRO_5004580461" description="Sulfatase N-terminal domain-containing protein" evidence="7">
    <location>
        <begin position="24"/>
        <end position="534"/>
    </location>
</feature>
<organism evidence="9 10">
    <name type="scientific">Strigamia maritima</name>
    <name type="common">European centipede</name>
    <name type="synonym">Geophilus maritimus</name>
    <dbReference type="NCBI Taxonomy" id="126957"/>
    <lineage>
        <taxon>Eukaryota</taxon>
        <taxon>Metazoa</taxon>
        <taxon>Ecdysozoa</taxon>
        <taxon>Arthropoda</taxon>
        <taxon>Myriapoda</taxon>
        <taxon>Chilopoda</taxon>
        <taxon>Pleurostigmophora</taxon>
        <taxon>Geophilomorpha</taxon>
        <taxon>Linotaeniidae</taxon>
        <taxon>Strigamia</taxon>
    </lineage>
</organism>
<dbReference type="Gene3D" id="3.40.720.10">
    <property type="entry name" value="Alkaline Phosphatase, subunit A"/>
    <property type="match status" value="1"/>
</dbReference>
<accession>T1JN66</accession>
<comment type="PTM">
    <text evidence="6">The conversion to 3-oxoalanine (also known as C-formylglycine, FGly), of a serine or cysteine residue in prokaryotes and of a cysteine residue in eukaryotes, is critical for catalytic activity.</text>
</comment>
<dbReference type="PhylomeDB" id="T1JN66"/>
<dbReference type="PANTHER" id="PTHR43108">
    <property type="entry name" value="N-ACETYLGLUCOSAMINE-6-SULFATASE FAMILY MEMBER"/>
    <property type="match status" value="1"/>
</dbReference>
<dbReference type="STRING" id="126957.T1JN66"/>
<dbReference type="InterPro" id="IPR000917">
    <property type="entry name" value="Sulfatase_N"/>
</dbReference>
<dbReference type="eggNOG" id="KOG3731">
    <property type="taxonomic scope" value="Eukaryota"/>
</dbReference>
<dbReference type="Pfam" id="PF00884">
    <property type="entry name" value="Sulfatase"/>
    <property type="match status" value="1"/>
</dbReference>
<dbReference type="EnsemblMetazoa" id="SMAR015295-RA">
    <property type="protein sequence ID" value="SMAR015295-PA"/>
    <property type="gene ID" value="SMAR015295"/>
</dbReference>
<protein>
    <recommendedName>
        <fullName evidence="8">Sulfatase N-terminal domain-containing protein</fullName>
    </recommendedName>
</protein>
<feature type="modified residue" description="3-oxoalanine (Cys)" evidence="6">
    <location>
        <position position="69"/>
    </location>
</feature>
<dbReference type="SUPFAM" id="SSF53649">
    <property type="entry name" value="Alkaline phosphatase-like"/>
    <property type="match status" value="1"/>
</dbReference>
<dbReference type="InterPro" id="IPR012251">
    <property type="entry name" value="GlcNAc_6-SO4ase"/>
</dbReference>
<dbReference type="AlphaFoldDB" id="T1JN66"/>
<keyword evidence="4" id="KW-0378">Hydrolase</keyword>
<dbReference type="PIRSF" id="PIRSF036666">
    <property type="entry name" value="G6S"/>
    <property type="match status" value="1"/>
</dbReference>
<dbReference type="InterPro" id="IPR017850">
    <property type="entry name" value="Alkaline_phosphatase_core_sf"/>
</dbReference>
<evidence type="ECO:0000256" key="4">
    <source>
        <dbReference type="ARBA" id="ARBA00022801"/>
    </source>
</evidence>
<evidence type="ECO:0000256" key="7">
    <source>
        <dbReference type="SAM" id="SignalP"/>
    </source>
</evidence>
<name>T1JN66_STRMM</name>
<dbReference type="GO" id="GO:0030203">
    <property type="term" value="P:glycosaminoglycan metabolic process"/>
    <property type="evidence" value="ECO:0007669"/>
    <property type="project" value="InterPro"/>
</dbReference>
<dbReference type="PANTHER" id="PTHR43108:SF8">
    <property type="entry name" value="SD21168P"/>
    <property type="match status" value="1"/>
</dbReference>
<proteinExistence type="inferred from homology"/>
<keyword evidence="5" id="KW-0325">Glycoprotein</keyword>
<evidence type="ECO:0000256" key="5">
    <source>
        <dbReference type="ARBA" id="ARBA00023180"/>
    </source>
</evidence>
<feature type="domain" description="Sulfatase N-terminal" evidence="8">
    <location>
        <begin position="25"/>
        <end position="360"/>
    </location>
</feature>
<dbReference type="HOGENOM" id="CLU_006332_4_1_1"/>
<evidence type="ECO:0000256" key="6">
    <source>
        <dbReference type="PIRSR" id="PIRSR036666-50"/>
    </source>
</evidence>
<dbReference type="OMA" id="GMRFDNC"/>
<keyword evidence="3 7" id="KW-0732">Signal</keyword>
<evidence type="ECO:0000256" key="2">
    <source>
        <dbReference type="ARBA" id="ARBA00008779"/>
    </source>
</evidence>